<protein>
    <submittedName>
        <fullName evidence="1">Uncharacterized protein</fullName>
    </submittedName>
</protein>
<dbReference type="EMBL" id="CM044708">
    <property type="protein sequence ID" value="KAI5650166.1"/>
    <property type="molecule type" value="Genomic_DNA"/>
</dbReference>
<dbReference type="Proteomes" id="UP001060085">
    <property type="component" value="Linkage Group LG08"/>
</dbReference>
<name>A0ACB9ZR10_CATRO</name>
<evidence type="ECO:0000313" key="2">
    <source>
        <dbReference type="Proteomes" id="UP001060085"/>
    </source>
</evidence>
<comment type="caution">
    <text evidence="1">The sequence shown here is derived from an EMBL/GenBank/DDBJ whole genome shotgun (WGS) entry which is preliminary data.</text>
</comment>
<evidence type="ECO:0000313" key="1">
    <source>
        <dbReference type="EMBL" id="KAI5650166.1"/>
    </source>
</evidence>
<reference evidence="2" key="1">
    <citation type="journal article" date="2023" name="Nat. Plants">
        <title>Single-cell RNA sequencing provides a high-resolution roadmap for understanding the multicellular compartmentation of specialized metabolism.</title>
        <authorList>
            <person name="Sun S."/>
            <person name="Shen X."/>
            <person name="Li Y."/>
            <person name="Li Y."/>
            <person name="Wang S."/>
            <person name="Li R."/>
            <person name="Zhang H."/>
            <person name="Shen G."/>
            <person name="Guo B."/>
            <person name="Wei J."/>
            <person name="Xu J."/>
            <person name="St-Pierre B."/>
            <person name="Chen S."/>
            <person name="Sun C."/>
        </authorList>
    </citation>
    <scope>NUCLEOTIDE SEQUENCE [LARGE SCALE GENOMIC DNA]</scope>
</reference>
<proteinExistence type="predicted"/>
<gene>
    <name evidence="1" type="ORF">M9H77_36171</name>
</gene>
<accession>A0ACB9ZR10</accession>
<sequence>MEEADEFDLSNLVISDQTESSPDSTWSSSMKMGNAVGRAIRVGATTMAANRVESCPKRQPKESINSITPAAVNPIGRMAISISSPPRTRNQQILP</sequence>
<keyword evidence="2" id="KW-1185">Reference proteome</keyword>
<organism evidence="1 2">
    <name type="scientific">Catharanthus roseus</name>
    <name type="common">Madagascar periwinkle</name>
    <name type="synonym">Vinca rosea</name>
    <dbReference type="NCBI Taxonomy" id="4058"/>
    <lineage>
        <taxon>Eukaryota</taxon>
        <taxon>Viridiplantae</taxon>
        <taxon>Streptophyta</taxon>
        <taxon>Embryophyta</taxon>
        <taxon>Tracheophyta</taxon>
        <taxon>Spermatophyta</taxon>
        <taxon>Magnoliopsida</taxon>
        <taxon>eudicotyledons</taxon>
        <taxon>Gunneridae</taxon>
        <taxon>Pentapetalae</taxon>
        <taxon>asterids</taxon>
        <taxon>lamiids</taxon>
        <taxon>Gentianales</taxon>
        <taxon>Apocynaceae</taxon>
        <taxon>Rauvolfioideae</taxon>
        <taxon>Vinceae</taxon>
        <taxon>Catharanthinae</taxon>
        <taxon>Catharanthus</taxon>
    </lineage>
</organism>